<reference evidence="3" key="1">
    <citation type="submission" date="2006-05" db="EMBL/GenBank/DDBJ databases">
        <title>Annotation of the draft genome assembly of Desulfuromonas acetoxidans DSM 684.</title>
        <authorList>
            <consortium name="US DOE Joint Genome Institute (JGI-ORNL)"/>
            <person name="Larimer F."/>
            <person name="Land M."/>
            <person name="Hauser L."/>
        </authorList>
    </citation>
    <scope>NUCLEOTIDE SEQUENCE [LARGE SCALE GENOMIC DNA]</scope>
    <source>
        <strain evidence="3">DSM 684</strain>
    </source>
</reference>
<dbReference type="OrthoDB" id="9804751at2"/>
<dbReference type="PANTHER" id="PTHR33525:SF4">
    <property type="entry name" value="CYCLIC DI-GMP PHOSPHODIESTERASE CDGJ"/>
    <property type="match status" value="1"/>
</dbReference>
<gene>
    <name evidence="3" type="ORF">Dace_0532</name>
</gene>
<dbReference type="Gene3D" id="1.10.3210.10">
    <property type="entry name" value="Hypothetical protein af1432"/>
    <property type="match status" value="1"/>
</dbReference>
<dbReference type="AlphaFoldDB" id="Q1JY34"/>
<dbReference type="InterPro" id="IPR013976">
    <property type="entry name" value="HDOD"/>
</dbReference>
<dbReference type="RefSeq" id="WP_006001420.1">
    <property type="nucleotide sequence ID" value="NZ_AAEW02000013.1"/>
</dbReference>
<keyword evidence="4" id="KW-1185">Reference proteome</keyword>
<feature type="domain" description="EAL" evidence="1">
    <location>
        <begin position="1"/>
        <end position="206"/>
    </location>
</feature>
<dbReference type="Pfam" id="PF08668">
    <property type="entry name" value="HDOD"/>
    <property type="match status" value="1"/>
</dbReference>
<evidence type="ECO:0000259" key="2">
    <source>
        <dbReference type="PROSITE" id="PS51833"/>
    </source>
</evidence>
<dbReference type="InterPro" id="IPR014408">
    <property type="entry name" value="dGMP_Pdiesterase_EAL/HD-GYP"/>
</dbReference>
<feature type="domain" description="HDOD" evidence="2">
    <location>
        <begin position="200"/>
        <end position="385"/>
    </location>
</feature>
<dbReference type="Pfam" id="PF00563">
    <property type="entry name" value="EAL"/>
    <property type="match status" value="1"/>
</dbReference>
<dbReference type="InterPro" id="IPR001633">
    <property type="entry name" value="EAL_dom"/>
</dbReference>
<evidence type="ECO:0000313" key="4">
    <source>
        <dbReference type="Proteomes" id="UP000005695"/>
    </source>
</evidence>
<dbReference type="PROSITE" id="PS50883">
    <property type="entry name" value="EAL"/>
    <property type="match status" value="1"/>
</dbReference>
<evidence type="ECO:0000313" key="3">
    <source>
        <dbReference type="EMBL" id="EAT15162.1"/>
    </source>
</evidence>
<comment type="caution">
    <text evidence="3">The sequence shown here is derived from an EMBL/GenBank/DDBJ whole genome shotgun (WGS) entry which is preliminary data.</text>
</comment>
<dbReference type="SMART" id="SM00052">
    <property type="entry name" value="EAL"/>
    <property type="match status" value="1"/>
</dbReference>
<dbReference type="Gene3D" id="3.20.20.450">
    <property type="entry name" value="EAL domain"/>
    <property type="match status" value="1"/>
</dbReference>
<evidence type="ECO:0000259" key="1">
    <source>
        <dbReference type="PROSITE" id="PS50883"/>
    </source>
</evidence>
<accession>Q1JY34</accession>
<dbReference type="InterPro" id="IPR035919">
    <property type="entry name" value="EAL_sf"/>
</dbReference>
<dbReference type="EMBL" id="AAEW02000013">
    <property type="protein sequence ID" value="EAT15162.1"/>
    <property type="molecule type" value="Genomic_DNA"/>
</dbReference>
<dbReference type="PIRSF" id="PIRSF003180">
    <property type="entry name" value="DiGMPpdiest_YuxH"/>
    <property type="match status" value="1"/>
</dbReference>
<name>Q1JY34_DESA6</name>
<dbReference type="SUPFAM" id="SSF109604">
    <property type="entry name" value="HD-domain/PDEase-like"/>
    <property type="match status" value="1"/>
</dbReference>
<dbReference type="Proteomes" id="UP000005695">
    <property type="component" value="Unassembled WGS sequence"/>
</dbReference>
<protein>
    <submittedName>
        <fullName evidence="3">Diguanylate phosphodiesterase</fullName>
    </submittedName>
</protein>
<dbReference type="PROSITE" id="PS51833">
    <property type="entry name" value="HDOD"/>
    <property type="match status" value="1"/>
</dbReference>
<proteinExistence type="predicted"/>
<dbReference type="InterPro" id="IPR052340">
    <property type="entry name" value="RNase_Y/CdgJ"/>
</dbReference>
<reference evidence="3" key="2">
    <citation type="submission" date="2006-05" db="EMBL/GenBank/DDBJ databases">
        <title>Sequencing of the draft genome and assembly of Desulfuromonas acetoxidans DSM 684.</title>
        <authorList>
            <consortium name="US DOE Joint Genome Institute (JGI-PGF)"/>
            <person name="Copeland A."/>
            <person name="Lucas S."/>
            <person name="Lapidus A."/>
            <person name="Barry K."/>
            <person name="Detter J.C."/>
            <person name="Glavina del Rio T."/>
            <person name="Hammon N."/>
            <person name="Israni S."/>
            <person name="Dalin E."/>
            <person name="Tice H."/>
            <person name="Bruce D."/>
            <person name="Pitluck S."/>
            <person name="Richardson P."/>
        </authorList>
    </citation>
    <scope>NUCLEOTIDE SEQUENCE [LARGE SCALE GENOMIC DNA]</scope>
    <source>
        <strain evidence="3">DSM 684</strain>
    </source>
</reference>
<dbReference type="SUPFAM" id="SSF141868">
    <property type="entry name" value="EAL domain-like"/>
    <property type="match status" value="1"/>
</dbReference>
<sequence>MQDFFIGRQPIFDRHMRVYAYELLYRHGFVDRAVITDFDAASSEVVVNALTELGLDRLVGTRKAFCNFTRGSLIKGADVPFSTDQLVVEVLETVTAEASVVEALKSLSRSGHLIALDDFVLDDGLEPLVELADIVKIDVLELTQDEVREQVEKLRRIKKLKLLAEKVETNEEYQFCRRLGFDYFQGYFFSRPQVVSGRRLPPGRLAMLRLMTELQRPDIDLGKLEEIIETDVNLCVKLLRQINSSFYSLLSEVKSIRQAIVYLGLIHIRNWACIVAMGSVDDKPQELMTMALIRGKMCELLCRDDDAERRGMFFTVGLFSLLDSMFDSPMEEVLENLPLAQEVKAALLTRTGDIGLTLKCVEDYEQANWSSVIESGYDEDRVRDAYIESIEWSQAVMDSLES</sequence>
<organism evidence="3 4">
    <name type="scientific">Desulfuromonas acetoxidans (strain DSM 684 / 11070)</name>
    <dbReference type="NCBI Taxonomy" id="281689"/>
    <lineage>
        <taxon>Bacteria</taxon>
        <taxon>Pseudomonadati</taxon>
        <taxon>Thermodesulfobacteriota</taxon>
        <taxon>Desulfuromonadia</taxon>
        <taxon>Desulfuromonadales</taxon>
        <taxon>Desulfuromonadaceae</taxon>
        <taxon>Desulfuromonas</taxon>
    </lineage>
</organism>
<dbReference type="PANTHER" id="PTHR33525">
    <property type="match status" value="1"/>
</dbReference>